<dbReference type="Gene3D" id="3.40.50.150">
    <property type="entry name" value="Vaccinia Virus protein VP39"/>
    <property type="match status" value="1"/>
</dbReference>
<dbReference type="InterPro" id="IPR029063">
    <property type="entry name" value="SAM-dependent_MTases_sf"/>
</dbReference>
<protein>
    <submittedName>
        <fullName evidence="1">Uncharacterized protein</fullName>
    </submittedName>
</protein>
<evidence type="ECO:0000313" key="1">
    <source>
        <dbReference type="EMBL" id="SRX71833.1"/>
    </source>
</evidence>
<gene>
    <name evidence="1" type="ORF">MMC68T_00554</name>
</gene>
<organism evidence="1 2">
    <name type="scientific">Mycoplasma mycoides subsp. capri</name>
    <dbReference type="NCBI Taxonomy" id="40477"/>
    <lineage>
        <taxon>Bacteria</taxon>
        <taxon>Bacillati</taxon>
        <taxon>Mycoplasmatota</taxon>
        <taxon>Mollicutes</taxon>
        <taxon>Mycoplasmataceae</taxon>
        <taxon>Mycoplasma</taxon>
    </lineage>
</organism>
<dbReference type="EMBL" id="LS483515">
    <property type="protein sequence ID" value="SRX71833.1"/>
    <property type="molecule type" value="Genomic_DNA"/>
</dbReference>
<accession>A0AB38GE90</accession>
<dbReference type="RefSeq" id="WP_020862832.1">
    <property type="nucleotide sequence ID" value="NZ_CP012387.1"/>
</dbReference>
<reference evidence="1 2" key="1">
    <citation type="submission" date="2018-05" db="EMBL/GenBank/DDBJ databases">
        <authorList>
            <person name="Falquet L."/>
            <person name="Falquet L."/>
        </authorList>
    </citation>
    <scope>NUCLEOTIDE SEQUENCE [LARGE SCALE GENOMIC DNA]</scope>
    <source>
        <strain evidence="1 2">GM12</strain>
    </source>
</reference>
<dbReference type="AlphaFoldDB" id="A0AB38GE90"/>
<dbReference type="Proteomes" id="UP000290347">
    <property type="component" value="Chromosome"/>
</dbReference>
<sequence length="277" mass="32867">MKFVDTDIDIIWETPLVIWALFDDGNSSYQKAITKNFNQDEQKQFIVVSIGIKDSKDINFVQNENSIYKQIDLSLTNPNLFEQLKQLPKPDFILASPPCESWSKADCNGIMFKELNLEKTITDEDTSIWKIRNKRYYDEYNKHCKPNKKRWFVQKEISRLLGVSTIGATIAIINFFKPKIWVIENPATSKTWEFQKKHWNFNGFHNLTYYYNYDVNYSKKPTIFKSNIKMNLLKKNLNSNFNKNHCAKGSYDKRSSIPEDLIVHIVEEMKYQYFRVF</sequence>
<proteinExistence type="predicted"/>
<name>A0AB38GE90_MYCMC</name>
<evidence type="ECO:0000313" key="2">
    <source>
        <dbReference type="Proteomes" id="UP000290347"/>
    </source>
</evidence>